<dbReference type="GO" id="GO:0000333">
    <property type="term" value="C:telomerase catalytic core complex"/>
    <property type="evidence" value="ECO:0007669"/>
    <property type="project" value="TreeGrafter"/>
</dbReference>
<comment type="function">
    <text evidence="1">Telomerase is a ribonucleoprotein enzyme essential for the replication of chromosome termini in most eukaryotes. It elongates telomeres. It is a reverse transcriptase that adds simple sequence repeats to chromosome ends by copying a template sequence within the RNA component of the enzyme.</text>
</comment>
<dbReference type="InterPro" id="IPR000477">
    <property type="entry name" value="RT_dom"/>
</dbReference>
<dbReference type="Gene3D" id="3.30.70.2630">
    <property type="match status" value="1"/>
</dbReference>
<dbReference type="Proteomes" id="UP000095284">
    <property type="component" value="Unplaced"/>
</dbReference>
<dbReference type="PRINTS" id="PR01365">
    <property type="entry name" value="TELOMERASERT"/>
</dbReference>
<dbReference type="GO" id="GO:0003720">
    <property type="term" value="F:telomerase activity"/>
    <property type="evidence" value="ECO:0007669"/>
    <property type="project" value="InterPro"/>
</dbReference>
<dbReference type="GO" id="GO:0046872">
    <property type="term" value="F:metal ion binding"/>
    <property type="evidence" value="ECO:0007669"/>
    <property type="project" value="UniProtKB-KW"/>
</dbReference>
<dbReference type="GO" id="GO:0042162">
    <property type="term" value="F:telomeric DNA binding"/>
    <property type="evidence" value="ECO:0007669"/>
    <property type="project" value="TreeGrafter"/>
</dbReference>
<keyword evidence="1" id="KW-0779">Telomere</keyword>
<dbReference type="AlphaFoldDB" id="A0A1I7SAA6"/>
<dbReference type="PANTHER" id="PTHR12066">
    <property type="entry name" value="TELOMERASE REVERSE TRANSCRIPTASE"/>
    <property type="match status" value="1"/>
</dbReference>
<proteinExistence type="inferred from homology"/>
<evidence type="ECO:0000313" key="4">
    <source>
        <dbReference type="WBParaSite" id="BXY_0995300.1"/>
    </source>
</evidence>
<evidence type="ECO:0000313" key="3">
    <source>
        <dbReference type="Proteomes" id="UP000095284"/>
    </source>
</evidence>
<dbReference type="GO" id="GO:0007004">
    <property type="term" value="P:telomere maintenance via telomerase"/>
    <property type="evidence" value="ECO:0007669"/>
    <property type="project" value="TreeGrafter"/>
</dbReference>
<dbReference type="GO" id="GO:0070034">
    <property type="term" value="F:telomerase RNA binding"/>
    <property type="evidence" value="ECO:0007669"/>
    <property type="project" value="TreeGrafter"/>
</dbReference>
<dbReference type="EC" id="2.7.7.49" evidence="1"/>
<organism evidence="3 4">
    <name type="scientific">Bursaphelenchus xylophilus</name>
    <name type="common">Pinewood nematode worm</name>
    <name type="synonym">Aphelenchoides xylophilus</name>
    <dbReference type="NCBI Taxonomy" id="6326"/>
    <lineage>
        <taxon>Eukaryota</taxon>
        <taxon>Metazoa</taxon>
        <taxon>Ecdysozoa</taxon>
        <taxon>Nematoda</taxon>
        <taxon>Chromadorea</taxon>
        <taxon>Rhabditida</taxon>
        <taxon>Tylenchina</taxon>
        <taxon>Tylenchomorpha</taxon>
        <taxon>Aphelenchoidea</taxon>
        <taxon>Aphelenchoididae</taxon>
        <taxon>Bursaphelenchus</taxon>
    </lineage>
</organism>
<keyword evidence="1" id="KW-0158">Chromosome</keyword>
<name>A0A1I7SAA6_BURXY</name>
<dbReference type="GO" id="GO:0000781">
    <property type="term" value="C:chromosome, telomeric region"/>
    <property type="evidence" value="ECO:0007669"/>
    <property type="project" value="UniProtKB-SubCell"/>
</dbReference>
<protein>
    <recommendedName>
        <fullName evidence="1">Telomerase reverse transcriptase</fullName>
        <ecNumber evidence="1">2.7.7.49</ecNumber>
    </recommendedName>
    <alternativeName>
        <fullName evidence="1">Telomerase catalytic subunit</fullName>
    </alternativeName>
</protein>
<comment type="subcellular location">
    <subcellularLocation>
        <location evidence="1">Nucleus</location>
    </subcellularLocation>
    <subcellularLocation>
        <location evidence="1">Chromosome</location>
        <location evidence="1">Telomere</location>
    </subcellularLocation>
</comment>
<sequence>MTMRRKRSVRGNTWKLASEEINLKAVLASNISLLMSKIKPDLLFGPIFMKEMEKRGKRELYDKFVYCSAQLKRKIEGFRLGRLLNETTKKEINMISFGQMRYFLFKALKVVLHGYLLTEEECKMIATTSSCILLANPFNLKEAETALFKIQIRFFDSLPKKCRFSLRKRLITLIFSWLWMLTRKVFVFSKNTFNQNALYRHDEWRRQRLDALKERSAFEVTGETTDRKLHIIPKSGGCRPIVSGFTTAEKENMALIRTVLETLCNSRSSIRVKNFKEFFTKYREFSSKWASAKLYYSTGDISDCFGSVDTTKLNMGLQSILFPEKKFIVAKGQLINSRRRVIYRAGISLAGLQRTMQKLGARVVYTKSISTRFIYDFIQSDTFNLTFTFQKRVFKFKDGLLQGHPLSPILTEFWLLLQERELTCLMSDKILIQRYVDDYFLASTNKLNIVKCLQFLTTKGSLSWDKIKVDFDCNEAKATSKISWCGLDLNHDTGLMSVDSERYYEKTVKYKFLPNSRQATARCEFEKSVKYAVNHYLSVFRKCLAVVPLATQETEVNKFLNFIYNIVFGRYVAKYRLQTKDKKTRKLMKKMIGKVARSLRKDTATAGGIGNNRT</sequence>
<comment type="similarity">
    <text evidence="1">Belongs to the reverse transcriptase family. Telomerase subfamily.</text>
</comment>
<reference evidence="4" key="1">
    <citation type="submission" date="2016-11" db="UniProtKB">
        <authorList>
            <consortium name="WormBaseParasite"/>
        </authorList>
    </citation>
    <scope>IDENTIFICATION</scope>
</reference>
<keyword evidence="1" id="KW-0808">Transferase</keyword>
<keyword evidence="1" id="KW-0479">Metal-binding</keyword>
<keyword evidence="1" id="KW-0695">RNA-directed DNA polymerase</keyword>
<dbReference type="PANTHER" id="PTHR12066:SF0">
    <property type="entry name" value="TELOMERASE REVERSE TRANSCRIPTASE"/>
    <property type="match status" value="1"/>
</dbReference>
<evidence type="ECO:0000259" key="2">
    <source>
        <dbReference type="PROSITE" id="PS50878"/>
    </source>
</evidence>
<feature type="domain" description="Reverse transcriptase" evidence="2">
    <location>
        <begin position="213"/>
        <end position="489"/>
    </location>
</feature>
<dbReference type="WBParaSite" id="BXY_0995300.1">
    <property type="protein sequence ID" value="BXY_0995300.1"/>
    <property type="gene ID" value="BXY_0995300"/>
</dbReference>
<keyword evidence="1" id="KW-0460">Magnesium</keyword>
<accession>A0A1I7SAA6</accession>
<evidence type="ECO:0000256" key="1">
    <source>
        <dbReference type="RuleBase" id="RU365061"/>
    </source>
</evidence>
<keyword evidence="1" id="KW-0539">Nucleus</keyword>
<keyword evidence="1" id="KW-0548">Nucleotidyltransferase</keyword>
<dbReference type="PROSITE" id="PS50878">
    <property type="entry name" value="RT_POL"/>
    <property type="match status" value="1"/>
</dbReference>
<comment type="catalytic activity">
    <reaction evidence="1">
        <text>DNA(n) + a 2'-deoxyribonucleoside 5'-triphosphate = DNA(n+1) + diphosphate</text>
        <dbReference type="Rhea" id="RHEA:22508"/>
        <dbReference type="Rhea" id="RHEA-COMP:17339"/>
        <dbReference type="Rhea" id="RHEA-COMP:17340"/>
        <dbReference type="ChEBI" id="CHEBI:33019"/>
        <dbReference type="ChEBI" id="CHEBI:61560"/>
        <dbReference type="ChEBI" id="CHEBI:173112"/>
        <dbReference type="EC" id="2.7.7.49"/>
    </reaction>
</comment>
<dbReference type="InterPro" id="IPR003545">
    <property type="entry name" value="Telomerase_RT"/>
</dbReference>